<evidence type="ECO:0000313" key="12">
    <source>
        <dbReference type="EMBL" id="CAF3979926.1"/>
    </source>
</evidence>
<evidence type="ECO:0000256" key="6">
    <source>
        <dbReference type="ARBA" id="ARBA00023136"/>
    </source>
</evidence>
<dbReference type="OrthoDB" id="10029073at2759"/>
<evidence type="ECO:0008006" key="14">
    <source>
        <dbReference type="Google" id="ProtNLM"/>
    </source>
</evidence>
<dbReference type="InterPro" id="IPR050927">
    <property type="entry name" value="TRPM"/>
</dbReference>
<accession>A0A814XI61</accession>
<dbReference type="Pfam" id="PF25508">
    <property type="entry name" value="TRPM2"/>
    <property type="match status" value="1"/>
</dbReference>
<comment type="caution">
    <text evidence="11">The sequence shown here is derived from an EMBL/GenBank/DDBJ whole genome shotgun (WGS) entry which is preliminary data.</text>
</comment>
<name>A0A814XI61_9BILA</name>
<dbReference type="PANTHER" id="PTHR13800">
    <property type="entry name" value="TRANSIENT RECEPTOR POTENTIAL CATION CHANNEL, SUBFAMILY M, MEMBER 6"/>
    <property type="match status" value="1"/>
</dbReference>
<dbReference type="PANTHER" id="PTHR13800:SF12">
    <property type="entry name" value="TRANSIENT RECEPTOR POTENTIAL CATION CHANNEL SUBFAMILY M MEMBER-LIKE 2"/>
    <property type="match status" value="1"/>
</dbReference>
<evidence type="ECO:0000256" key="7">
    <source>
        <dbReference type="ARBA" id="ARBA00023303"/>
    </source>
</evidence>
<keyword evidence="6 8" id="KW-0472">Membrane</keyword>
<feature type="domain" description="TRPM-like" evidence="10">
    <location>
        <begin position="391"/>
        <end position="553"/>
    </location>
</feature>
<feature type="transmembrane region" description="Helical" evidence="8">
    <location>
        <begin position="733"/>
        <end position="754"/>
    </location>
</feature>
<evidence type="ECO:0000256" key="3">
    <source>
        <dbReference type="ARBA" id="ARBA00022692"/>
    </source>
</evidence>
<reference evidence="11" key="1">
    <citation type="submission" date="2021-02" db="EMBL/GenBank/DDBJ databases">
        <authorList>
            <person name="Nowell W R."/>
        </authorList>
    </citation>
    <scope>NUCLEOTIDE SEQUENCE</scope>
</reference>
<evidence type="ECO:0000256" key="2">
    <source>
        <dbReference type="ARBA" id="ARBA00022448"/>
    </source>
</evidence>
<dbReference type="GO" id="GO:0099604">
    <property type="term" value="F:ligand-gated calcium channel activity"/>
    <property type="evidence" value="ECO:0007669"/>
    <property type="project" value="TreeGrafter"/>
</dbReference>
<dbReference type="InterPro" id="IPR041491">
    <property type="entry name" value="TRPM_SLOG"/>
</dbReference>
<keyword evidence="4 8" id="KW-1133">Transmembrane helix</keyword>
<keyword evidence="5" id="KW-0406">Ion transport</keyword>
<dbReference type="InterPro" id="IPR057366">
    <property type="entry name" value="TRPM-like"/>
</dbReference>
<keyword evidence="2" id="KW-0813">Transport</keyword>
<keyword evidence="3 8" id="KW-0812">Transmembrane</keyword>
<feature type="transmembrane region" description="Helical" evidence="8">
    <location>
        <begin position="693"/>
        <end position="713"/>
    </location>
</feature>
<organism evidence="11 13">
    <name type="scientific">Didymodactylos carnosus</name>
    <dbReference type="NCBI Taxonomy" id="1234261"/>
    <lineage>
        <taxon>Eukaryota</taxon>
        <taxon>Metazoa</taxon>
        <taxon>Spiralia</taxon>
        <taxon>Gnathifera</taxon>
        <taxon>Rotifera</taxon>
        <taxon>Eurotatoria</taxon>
        <taxon>Bdelloidea</taxon>
        <taxon>Philodinida</taxon>
        <taxon>Philodinidae</taxon>
        <taxon>Didymodactylos</taxon>
    </lineage>
</organism>
<comment type="subcellular location">
    <subcellularLocation>
        <location evidence="1">Membrane</location>
        <topology evidence="1">Multi-pass membrane protein</topology>
    </subcellularLocation>
</comment>
<proteinExistence type="predicted"/>
<dbReference type="GO" id="GO:0005886">
    <property type="term" value="C:plasma membrane"/>
    <property type="evidence" value="ECO:0007669"/>
    <property type="project" value="TreeGrafter"/>
</dbReference>
<keyword evidence="7" id="KW-0407">Ion channel</keyword>
<dbReference type="EMBL" id="CAJNOQ010009126">
    <property type="protein sequence ID" value="CAF1216124.1"/>
    <property type="molecule type" value="Genomic_DNA"/>
</dbReference>
<feature type="non-terminal residue" evidence="11">
    <location>
        <position position="1"/>
    </location>
</feature>
<dbReference type="Proteomes" id="UP000663829">
    <property type="component" value="Unassembled WGS sequence"/>
</dbReference>
<evidence type="ECO:0000313" key="13">
    <source>
        <dbReference type="Proteomes" id="UP000663829"/>
    </source>
</evidence>
<evidence type="ECO:0000256" key="4">
    <source>
        <dbReference type="ARBA" id="ARBA00022989"/>
    </source>
</evidence>
<protein>
    <recommendedName>
        <fullName evidence="14">Transient receptor potential cation channel subfamily M member 3</fullName>
    </recommendedName>
</protein>
<evidence type="ECO:0000259" key="10">
    <source>
        <dbReference type="Pfam" id="PF25508"/>
    </source>
</evidence>
<feature type="transmembrane region" description="Helical" evidence="8">
    <location>
        <begin position="761"/>
        <end position="778"/>
    </location>
</feature>
<dbReference type="AlphaFoldDB" id="A0A814XI61"/>
<evidence type="ECO:0000256" key="5">
    <source>
        <dbReference type="ARBA" id="ARBA00023065"/>
    </source>
</evidence>
<dbReference type="Pfam" id="PF18139">
    <property type="entry name" value="LSDAT_euk"/>
    <property type="match status" value="1"/>
</dbReference>
<evidence type="ECO:0000313" key="11">
    <source>
        <dbReference type="EMBL" id="CAF1216124.1"/>
    </source>
</evidence>
<keyword evidence="13" id="KW-1185">Reference proteome</keyword>
<evidence type="ECO:0000256" key="1">
    <source>
        <dbReference type="ARBA" id="ARBA00004141"/>
    </source>
</evidence>
<sequence>SINQENNKKKKKIEGKQELELHHTQFILFDDGTLNPSDMGIYRSRLAREISRGAHRAIPLIAIVVAGGLQTLQTIHNDLRKNIPIVIIDGSGPMADLLTDFLQRNQRKEIGNDHEQNKEAYGTVLKDDDNEEESWTELFSEKLQRDLQREFKTQLTEIRQRLFGIYEDEILTKSRSYKKSAGYLLNPFQKRHLQKMILMFLYCLQKHFRSNFKIFSFDSKYKLYDSIYKAFIQARDNLAMELNKPFEDQLDVALKWSRAEAINELLDHVQEHTDRNNGKVGFNMTADYATAKTFQSADPAKVAIRKKLFIPALLQSKAAFVENFMKLGFDLPPILLTKFEPKHNWRWNAKIKYLREFGLDYLSELYHDSKLKTERLYIHDRIKHSKFDLAEIDGLNGLLTALIGNYMRPLYTTQVKTKIATVSSSKVKPQQQEPARSSYKARQRYTFQSVNKSDLILEYIYRDLFLWSVITHRIELAKLCLANMKNRIFYDQETKNNLTTEATEFEEFAIGCLKCCYNDDKTYACELVIRKIDLFGGVTCLQVAAAADNKKFLHEETCQLLLTNIWYDRIEPLKETYLFYLDLITFNVPRTFVRLIKEMKEAKKRYEAQARSIYIDGTTSEKVADRAVQRLESNGIDYTNDYNDKERPIRRFCHFHETPIAKYHYCCVFYQDSQKPWGKVLTYFDIKNRSSNLLIILPAYILFYIGLIFRFKYTSDDSFSVARIILSYDLEFWFIRSLLFIGIAKSLGPKLVMIRKMSNDLMFFVFLIIVAISAYGITSRSMYLYGTFQFNLAQIFENVIYPVYYFIYGSFDDERTALQVPVPRQQLELKYY</sequence>
<feature type="domain" description="TRPM SLOG" evidence="9">
    <location>
        <begin position="7"/>
        <end position="118"/>
    </location>
</feature>
<gene>
    <name evidence="11" type="ORF">GPM918_LOCUS24459</name>
    <name evidence="12" type="ORF">SRO942_LOCUS24458</name>
</gene>
<dbReference type="Proteomes" id="UP000681722">
    <property type="component" value="Unassembled WGS sequence"/>
</dbReference>
<dbReference type="EMBL" id="CAJOBC010009127">
    <property type="protein sequence ID" value="CAF3979926.1"/>
    <property type="molecule type" value="Genomic_DNA"/>
</dbReference>
<evidence type="ECO:0000256" key="8">
    <source>
        <dbReference type="SAM" id="Phobius"/>
    </source>
</evidence>
<evidence type="ECO:0000259" key="9">
    <source>
        <dbReference type="Pfam" id="PF18139"/>
    </source>
</evidence>